<keyword evidence="5" id="KW-1185">Reference proteome</keyword>
<proteinExistence type="predicted"/>
<dbReference type="Pfam" id="PF04218">
    <property type="entry name" value="CENP-B_N"/>
    <property type="match status" value="1"/>
</dbReference>
<feature type="chain" id="PRO_5045307322" description="HTH psq-type domain-containing protein" evidence="2">
    <location>
        <begin position="22"/>
        <end position="101"/>
    </location>
</feature>
<name>A0ABY6L9B0_9ARAC</name>
<evidence type="ECO:0000313" key="4">
    <source>
        <dbReference type="EMBL" id="UYV77648.1"/>
    </source>
</evidence>
<feature type="signal peptide" evidence="2">
    <location>
        <begin position="1"/>
        <end position="21"/>
    </location>
</feature>
<protein>
    <recommendedName>
        <fullName evidence="3">HTH psq-type domain-containing protein</fullName>
    </recommendedName>
</protein>
<dbReference type="EMBL" id="CP092877">
    <property type="protein sequence ID" value="UYV77648.1"/>
    <property type="molecule type" value="Genomic_DNA"/>
</dbReference>
<evidence type="ECO:0000256" key="1">
    <source>
        <dbReference type="ARBA" id="ARBA00004123"/>
    </source>
</evidence>
<organism evidence="4 5">
    <name type="scientific">Cordylochernes scorpioides</name>
    <dbReference type="NCBI Taxonomy" id="51811"/>
    <lineage>
        <taxon>Eukaryota</taxon>
        <taxon>Metazoa</taxon>
        <taxon>Ecdysozoa</taxon>
        <taxon>Arthropoda</taxon>
        <taxon>Chelicerata</taxon>
        <taxon>Arachnida</taxon>
        <taxon>Pseudoscorpiones</taxon>
        <taxon>Cheliferoidea</taxon>
        <taxon>Chernetidae</taxon>
        <taxon>Cordylochernes</taxon>
    </lineage>
</organism>
<sequence length="101" mass="11537">MKYFAVISLFTLSCHFLLCDGLKGAVSLDSLTFNKLTYVEKMKIIEEIEQGKSHSQVSRERNIPRSTISTIFKNKFAIKSAFLKSNFSSTLRLTLWGIPRD</sequence>
<dbReference type="SUPFAM" id="SSF46689">
    <property type="entry name" value="Homeodomain-like"/>
    <property type="match status" value="1"/>
</dbReference>
<comment type="subcellular location">
    <subcellularLocation>
        <location evidence="1">Nucleus</location>
    </subcellularLocation>
</comment>
<feature type="domain" description="HTH psq-type" evidence="3">
    <location>
        <begin position="34"/>
        <end position="78"/>
    </location>
</feature>
<evidence type="ECO:0000259" key="3">
    <source>
        <dbReference type="Pfam" id="PF04218"/>
    </source>
</evidence>
<dbReference type="InterPro" id="IPR009057">
    <property type="entry name" value="Homeodomain-like_sf"/>
</dbReference>
<dbReference type="Gene3D" id="1.10.10.60">
    <property type="entry name" value="Homeodomain-like"/>
    <property type="match status" value="1"/>
</dbReference>
<reference evidence="4 5" key="1">
    <citation type="submission" date="2022-01" db="EMBL/GenBank/DDBJ databases">
        <title>A chromosomal length assembly of Cordylochernes scorpioides.</title>
        <authorList>
            <person name="Zeh D."/>
            <person name="Zeh J."/>
        </authorList>
    </citation>
    <scope>NUCLEOTIDE SEQUENCE [LARGE SCALE GENOMIC DNA]</scope>
    <source>
        <strain evidence="4">IN4F17</strain>
        <tissue evidence="4">Whole Body</tissue>
    </source>
</reference>
<evidence type="ECO:0000256" key="2">
    <source>
        <dbReference type="SAM" id="SignalP"/>
    </source>
</evidence>
<accession>A0ABY6L9B0</accession>
<dbReference type="Proteomes" id="UP001235939">
    <property type="component" value="Chromosome 15"/>
</dbReference>
<keyword evidence="2" id="KW-0732">Signal</keyword>
<evidence type="ECO:0000313" key="5">
    <source>
        <dbReference type="Proteomes" id="UP001235939"/>
    </source>
</evidence>
<dbReference type="InterPro" id="IPR007889">
    <property type="entry name" value="HTH_Psq"/>
</dbReference>
<gene>
    <name evidence="4" type="ORF">LAZ67_15001817</name>
</gene>